<dbReference type="PROSITE" id="PS50885">
    <property type="entry name" value="HAMP"/>
    <property type="match status" value="1"/>
</dbReference>
<feature type="domain" description="HAMP" evidence="5">
    <location>
        <begin position="208"/>
        <end position="260"/>
    </location>
</feature>
<dbReference type="PANTHER" id="PTHR43531:SF14">
    <property type="entry name" value="METHYL-ACCEPTING CHEMOTAXIS PROTEIN I-RELATED"/>
    <property type="match status" value="1"/>
</dbReference>
<comment type="similarity">
    <text evidence="2">Belongs to the methyl-accepting chemotaxis (MCP) protein family.</text>
</comment>
<protein>
    <submittedName>
        <fullName evidence="6">HAMP domain-containing protein</fullName>
    </submittedName>
</protein>
<dbReference type="EMBL" id="JADDIV010000001">
    <property type="protein sequence ID" value="MBE7366746.1"/>
    <property type="molecule type" value="Genomic_DNA"/>
</dbReference>
<keyword evidence="3" id="KW-0807">Transducer</keyword>
<dbReference type="RefSeq" id="WP_193675345.1">
    <property type="nucleotide sequence ID" value="NZ_JADDIV010000001.1"/>
</dbReference>
<dbReference type="SMART" id="SM00304">
    <property type="entry name" value="HAMP"/>
    <property type="match status" value="1"/>
</dbReference>
<dbReference type="PANTHER" id="PTHR43531">
    <property type="entry name" value="PROTEIN ICFG"/>
    <property type="match status" value="1"/>
</dbReference>
<accession>A0ABR9RZQ8</accession>
<dbReference type="InterPro" id="IPR051310">
    <property type="entry name" value="MCP_chemotaxis"/>
</dbReference>
<dbReference type="PRINTS" id="PR00260">
    <property type="entry name" value="CHEMTRNSDUCR"/>
</dbReference>
<organism evidence="6 7">
    <name type="scientific">Ramlibacter pallidus</name>
    <dbReference type="NCBI Taxonomy" id="2780087"/>
    <lineage>
        <taxon>Bacteria</taxon>
        <taxon>Pseudomonadati</taxon>
        <taxon>Pseudomonadota</taxon>
        <taxon>Betaproteobacteria</taxon>
        <taxon>Burkholderiales</taxon>
        <taxon>Comamonadaceae</taxon>
        <taxon>Ramlibacter</taxon>
    </lineage>
</organism>
<dbReference type="PROSITE" id="PS50111">
    <property type="entry name" value="CHEMOTAXIS_TRANSDUC_2"/>
    <property type="match status" value="1"/>
</dbReference>
<dbReference type="InterPro" id="IPR003660">
    <property type="entry name" value="HAMP_dom"/>
</dbReference>
<evidence type="ECO:0000313" key="6">
    <source>
        <dbReference type="EMBL" id="MBE7366746.1"/>
    </source>
</evidence>
<proteinExistence type="inferred from homology"/>
<dbReference type="Pfam" id="PF00672">
    <property type="entry name" value="HAMP"/>
    <property type="match status" value="1"/>
</dbReference>
<evidence type="ECO:0000259" key="4">
    <source>
        <dbReference type="PROSITE" id="PS50111"/>
    </source>
</evidence>
<dbReference type="InterPro" id="IPR004090">
    <property type="entry name" value="Chemotax_Me-accpt_rcpt"/>
</dbReference>
<evidence type="ECO:0000313" key="7">
    <source>
        <dbReference type="Proteomes" id="UP000806285"/>
    </source>
</evidence>
<sequence>MKILAKVLCAPALAIVFLLAFGGIAYVVMEQQKQAIGELAGARQSAVEAATGALQSVGAVQSGAYRLFTWRSAISEEQVKKTSGELLDQLDLLAGLLQGMRAQPQVSAAERAHIDAVLPRLSRYRGELQQAIEQSTDAATAASLMQGADATHAAIGRELQALVALEKQLTEASQEATLEAAQQAANLLLAITLVAVLVSLAAAVLASRRIVRPLRSAIASAGRIAEGDLTADVRVTGRDETADLLRALDHMSRQLRALVGDVATGAHAVADTSAQIAQGNLDLSQRTEEQASTLEETAGAMLQLSQTVEQNAQNAMQASGLATEASGVAEQGAAAVGRMVQTMDGIAAAARRIGEIIAVIDGIAFQTNILALNAAVEAARAGEQGRGFAVVASEVRALAQRSAAAARQVKDLVEDSVHRVDAGHTIAGDAGATMRRVVASVQRVNALIAEIASASREQSAGLRQVNSAVAQMGQVVQQNAALVEEASAATQSMKDEAGALLRLVERFRLHGATAAAFEPAATAADGPLPAIGYAPTTPGLLAS</sequence>
<dbReference type="InterPro" id="IPR004089">
    <property type="entry name" value="MCPsignal_dom"/>
</dbReference>
<dbReference type="SUPFAM" id="SSF58104">
    <property type="entry name" value="Methyl-accepting chemotaxis protein (MCP) signaling domain"/>
    <property type="match status" value="1"/>
</dbReference>
<name>A0ABR9RZQ8_9BURK</name>
<dbReference type="SMART" id="SM00283">
    <property type="entry name" value="MA"/>
    <property type="match status" value="1"/>
</dbReference>
<evidence type="ECO:0000256" key="1">
    <source>
        <dbReference type="ARBA" id="ARBA00022481"/>
    </source>
</evidence>
<dbReference type="Proteomes" id="UP000806285">
    <property type="component" value="Unassembled WGS sequence"/>
</dbReference>
<gene>
    <name evidence="6" type="ORF">IM787_04115</name>
</gene>
<evidence type="ECO:0000259" key="5">
    <source>
        <dbReference type="PROSITE" id="PS50885"/>
    </source>
</evidence>
<dbReference type="Pfam" id="PF00015">
    <property type="entry name" value="MCPsignal"/>
    <property type="match status" value="1"/>
</dbReference>
<keyword evidence="7" id="KW-1185">Reference proteome</keyword>
<comment type="caution">
    <text evidence="6">The sequence shown here is derived from an EMBL/GenBank/DDBJ whole genome shotgun (WGS) entry which is preliminary data.</text>
</comment>
<evidence type="ECO:0000256" key="3">
    <source>
        <dbReference type="PROSITE-ProRule" id="PRU00284"/>
    </source>
</evidence>
<reference evidence="6 7" key="1">
    <citation type="submission" date="2020-10" db="EMBL/GenBank/DDBJ databases">
        <title>Ramlibacter sp. HM2 16S ribosomal RNA gene Genome sequencing and assembly.</title>
        <authorList>
            <person name="Kang M."/>
        </authorList>
    </citation>
    <scope>NUCLEOTIDE SEQUENCE [LARGE SCALE GENOMIC DNA]</scope>
    <source>
        <strain evidence="6 7">HM2</strain>
    </source>
</reference>
<evidence type="ECO:0000256" key="2">
    <source>
        <dbReference type="ARBA" id="ARBA00029447"/>
    </source>
</evidence>
<feature type="domain" description="Methyl-accepting transducer" evidence="4">
    <location>
        <begin position="265"/>
        <end position="494"/>
    </location>
</feature>
<dbReference type="CDD" id="cd06225">
    <property type="entry name" value="HAMP"/>
    <property type="match status" value="1"/>
</dbReference>
<keyword evidence="1" id="KW-0488">Methylation</keyword>
<dbReference type="Gene3D" id="1.10.287.950">
    <property type="entry name" value="Methyl-accepting chemotaxis protein"/>
    <property type="match status" value="1"/>
</dbReference>